<dbReference type="AlphaFoldDB" id="A0A372MFV4"/>
<protein>
    <recommendedName>
        <fullName evidence="2">D-aminoacyl-tRNA deacylase</fullName>
        <shortName evidence="2">DTD</shortName>
        <ecNumber evidence="2">3.1.1.96</ecNumber>
    </recommendedName>
    <alternativeName>
        <fullName evidence="2">Gly-tRNA(Ala) deacylase</fullName>
        <ecNumber evidence="2">3.1.1.-</ecNumber>
    </alternativeName>
</protein>
<keyword evidence="2" id="KW-0820">tRNA-binding</keyword>
<feature type="short sequence motif" description="Gly-cisPro motif, important for rejection of L-amino acids" evidence="2">
    <location>
        <begin position="137"/>
        <end position="138"/>
    </location>
</feature>
<dbReference type="PANTHER" id="PTHR10472:SF5">
    <property type="entry name" value="D-AMINOACYL-TRNA DEACYLASE 1"/>
    <property type="match status" value="1"/>
</dbReference>
<reference evidence="3 4" key="2">
    <citation type="submission" date="2018-09" db="EMBL/GenBank/DDBJ databases">
        <title>Genome of Sphaerochaeta halotolerans strain 4-11.</title>
        <authorList>
            <person name="Nazina T.N."/>
            <person name="Sokolova D.S."/>
        </authorList>
    </citation>
    <scope>NUCLEOTIDE SEQUENCE [LARGE SCALE GENOMIC DNA]</scope>
    <source>
        <strain evidence="3 4">4-11</strain>
    </source>
</reference>
<comment type="catalytic activity">
    <reaction evidence="2">
        <text>a D-aminoacyl-tRNA + H2O = a tRNA + a D-alpha-amino acid + H(+)</text>
        <dbReference type="Rhea" id="RHEA:13953"/>
        <dbReference type="Rhea" id="RHEA-COMP:10123"/>
        <dbReference type="Rhea" id="RHEA-COMP:10124"/>
        <dbReference type="ChEBI" id="CHEBI:15377"/>
        <dbReference type="ChEBI" id="CHEBI:15378"/>
        <dbReference type="ChEBI" id="CHEBI:59871"/>
        <dbReference type="ChEBI" id="CHEBI:78442"/>
        <dbReference type="ChEBI" id="CHEBI:79333"/>
        <dbReference type="EC" id="3.1.1.96"/>
    </reaction>
</comment>
<dbReference type="RefSeq" id="WP_117330657.1">
    <property type="nucleotide sequence ID" value="NZ_QUWK01000008.1"/>
</dbReference>
<keyword evidence="2" id="KW-0694">RNA-binding</keyword>
<dbReference type="Pfam" id="PF02580">
    <property type="entry name" value="Tyr_Deacylase"/>
    <property type="match status" value="1"/>
</dbReference>
<dbReference type="GO" id="GO:0000049">
    <property type="term" value="F:tRNA binding"/>
    <property type="evidence" value="ECO:0007669"/>
    <property type="project" value="UniProtKB-UniRule"/>
</dbReference>
<reference evidence="4" key="1">
    <citation type="submission" date="2018-08" db="EMBL/GenBank/DDBJ databases">
        <authorList>
            <person name="Grouzdev D.S."/>
            <person name="Krutkina M.S."/>
        </authorList>
    </citation>
    <scope>NUCLEOTIDE SEQUENCE [LARGE SCALE GENOMIC DNA]</scope>
    <source>
        <strain evidence="4">4-11</strain>
    </source>
</reference>
<comment type="catalytic activity">
    <reaction evidence="2">
        <text>glycyl-tRNA(Ala) + H2O = tRNA(Ala) + glycine + H(+)</text>
        <dbReference type="Rhea" id="RHEA:53744"/>
        <dbReference type="Rhea" id="RHEA-COMP:9657"/>
        <dbReference type="Rhea" id="RHEA-COMP:13640"/>
        <dbReference type="ChEBI" id="CHEBI:15377"/>
        <dbReference type="ChEBI" id="CHEBI:15378"/>
        <dbReference type="ChEBI" id="CHEBI:57305"/>
        <dbReference type="ChEBI" id="CHEBI:78442"/>
        <dbReference type="ChEBI" id="CHEBI:78522"/>
    </reaction>
</comment>
<comment type="function">
    <text evidence="2">An aminoacyl-tRNA editing enzyme that deacylates mischarged D-aminoacyl-tRNAs. Also deacylates mischarged glycyl-tRNA(Ala), protecting cells against glycine mischarging by AlaRS. Acts via tRNA-based rather than protein-based catalysis; rejects L-amino acids rather than detecting D-amino acids in the active site. By recycling D-aminoacyl-tRNA to D-amino acids and free tRNA molecules, this enzyme counteracts the toxicity associated with the formation of D-aminoacyl-tRNA entities in vivo and helps enforce protein L-homochirality.</text>
</comment>
<keyword evidence="2" id="KW-0963">Cytoplasm</keyword>
<dbReference type="SUPFAM" id="SSF69500">
    <property type="entry name" value="DTD-like"/>
    <property type="match status" value="1"/>
</dbReference>
<dbReference type="InterPro" id="IPR003732">
    <property type="entry name" value="Daa-tRNA_deacyls_DTD"/>
</dbReference>
<keyword evidence="4" id="KW-1185">Reference proteome</keyword>
<sequence length="146" mass="15977">MKAVIQRVQDATVSVEGTITGQIDHGLLVYLGIGHDDTEQQLTWLCEKIVKLRVFTDEQGKMNRSLADVSGSILVVSQFTLLANLRKGNRPSYNDAAPPQKAEALYEQSLKQFAQLGFPVASGQFGAHMKVSYTNDGPVTLLLEAE</sequence>
<comment type="subcellular location">
    <subcellularLocation>
        <location evidence="2">Cytoplasm</location>
    </subcellularLocation>
</comment>
<dbReference type="EC" id="3.1.1.96" evidence="2"/>
<name>A0A372MFV4_9SPIR</name>
<dbReference type="NCBIfam" id="TIGR00256">
    <property type="entry name" value="D-aminoacyl-tRNA deacylase"/>
    <property type="match status" value="1"/>
</dbReference>
<dbReference type="PANTHER" id="PTHR10472">
    <property type="entry name" value="D-TYROSYL-TRNA TYR DEACYLASE"/>
    <property type="match status" value="1"/>
</dbReference>
<evidence type="ECO:0000313" key="4">
    <source>
        <dbReference type="Proteomes" id="UP000264002"/>
    </source>
</evidence>
<gene>
    <name evidence="2" type="primary">dtd</name>
    <name evidence="3" type="ORF">DYP60_08920</name>
</gene>
<dbReference type="GO" id="GO:0019478">
    <property type="term" value="P:D-amino acid catabolic process"/>
    <property type="evidence" value="ECO:0007669"/>
    <property type="project" value="UniProtKB-UniRule"/>
</dbReference>
<dbReference type="CDD" id="cd00563">
    <property type="entry name" value="Dtyr_deacylase"/>
    <property type="match status" value="1"/>
</dbReference>
<dbReference type="InterPro" id="IPR023509">
    <property type="entry name" value="DTD-like_sf"/>
</dbReference>
<comment type="domain">
    <text evidence="2">A Gly-cisPro motif from one monomer fits into the active site of the other monomer to allow specific chiral rejection of L-amino acids.</text>
</comment>
<evidence type="ECO:0000256" key="2">
    <source>
        <dbReference type="HAMAP-Rule" id="MF_00518"/>
    </source>
</evidence>
<evidence type="ECO:0000256" key="1">
    <source>
        <dbReference type="ARBA" id="ARBA00009673"/>
    </source>
</evidence>
<dbReference type="GO" id="GO:0005737">
    <property type="term" value="C:cytoplasm"/>
    <property type="evidence" value="ECO:0007669"/>
    <property type="project" value="UniProtKB-SubCell"/>
</dbReference>
<organism evidence="3 4">
    <name type="scientific">Sphaerochaeta halotolerans</name>
    <dbReference type="NCBI Taxonomy" id="2293840"/>
    <lineage>
        <taxon>Bacteria</taxon>
        <taxon>Pseudomonadati</taxon>
        <taxon>Spirochaetota</taxon>
        <taxon>Spirochaetia</taxon>
        <taxon>Spirochaetales</taxon>
        <taxon>Sphaerochaetaceae</taxon>
        <taxon>Sphaerochaeta</taxon>
    </lineage>
</organism>
<dbReference type="HAMAP" id="MF_00518">
    <property type="entry name" value="Deacylase_Dtd"/>
    <property type="match status" value="1"/>
</dbReference>
<comment type="similarity">
    <text evidence="1 2">Belongs to the DTD family.</text>
</comment>
<dbReference type="Gene3D" id="3.50.80.10">
    <property type="entry name" value="D-tyrosyl-tRNA(Tyr) deacylase"/>
    <property type="match status" value="1"/>
</dbReference>
<dbReference type="GO" id="GO:0043908">
    <property type="term" value="F:Ser(Gly)-tRNA(Ala) hydrolase activity"/>
    <property type="evidence" value="ECO:0007669"/>
    <property type="project" value="UniProtKB-UniRule"/>
</dbReference>
<keyword evidence="2" id="KW-0378">Hydrolase</keyword>
<dbReference type="EC" id="3.1.1.-" evidence="2"/>
<dbReference type="Proteomes" id="UP000264002">
    <property type="component" value="Unassembled WGS sequence"/>
</dbReference>
<comment type="caution">
    <text evidence="3">The sequence shown here is derived from an EMBL/GenBank/DDBJ whole genome shotgun (WGS) entry which is preliminary data.</text>
</comment>
<dbReference type="GO" id="GO:0106026">
    <property type="term" value="F:Gly-tRNA(Ala) deacylase activity"/>
    <property type="evidence" value="ECO:0007669"/>
    <property type="project" value="UniProtKB-UniRule"/>
</dbReference>
<proteinExistence type="inferred from homology"/>
<dbReference type="GO" id="GO:0051500">
    <property type="term" value="F:D-tyrosyl-tRNA(Tyr) deacylase activity"/>
    <property type="evidence" value="ECO:0007669"/>
    <property type="project" value="TreeGrafter"/>
</dbReference>
<dbReference type="EMBL" id="QUWK01000008">
    <property type="protein sequence ID" value="RFU94624.1"/>
    <property type="molecule type" value="Genomic_DNA"/>
</dbReference>
<accession>A0A372MFV4</accession>
<dbReference type="FunFam" id="3.50.80.10:FF:000001">
    <property type="entry name" value="D-aminoacyl-tRNA deacylase"/>
    <property type="match status" value="1"/>
</dbReference>
<comment type="subunit">
    <text evidence="2">Homodimer.</text>
</comment>
<evidence type="ECO:0000313" key="3">
    <source>
        <dbReference type="EMBL" id="RFU94624.1"/>
    </source>
</evidence>